<evidence type="ECO:0000256" key="7">
    <source>
        <dbReference type="ARBA" id="ARBA00022803"/>
    </source>
</evidence>
<evidence type="ECO:0000256" key="5">
    <source>
        <dbReference type="ARBA" id="ARBA00022679"/>
    </source>
</evidence>
<dbReference type="Pfam" id="PF13844">
    <property type="entry name" value="Glyco_transf_41"/>
    <property type="match status" value="2"/>
</dbReference>
<keyword evidence="12" id="KW-1185">Reference proteome</keyword>
<evidence type="ECO:0000259" key="10">
    <source>
        <dbReference type="Pfam" id="PF13844"/>
    </source>
</evidence>
<keyword evidence="7 8" id="KW-0802">TPR repeat</keyword>
<dbReference type="SMART" id="SM00028">
    <property type="entry name" value="TPR"/>
    <property type="match status" value="2"/>
</dbReference>
<feature type="domain" description="O-GlcNAc transferase C-terminal" evidence="10">
    <location>
        <begin position="190"/>
        <end position="345"/>
    </location>
</feature>
<dbReference type="SUPFAM" id="SSF53335">
    <property type="entry name" value="S-adenosyl-L-methionine-dependent methyltransferases"/>
    <property type="match status" value="1"/>
</dbReference>
<keyword evidence="4" id="KW-0328">Glycosyltransferase</keyword>
<evidence type="ECO:0000313" key="12">
    <source>
        <dbReference type="Proteomes" id="UP000231701"/>
    </source>
</evidence>
<dbReference type="PANTHER" id="PTHR44835:SF1">
    <property type="entry name" value="PROTEIN O-GLCNAC TRANSFERASE"/>
    <property type="match status" value="1"/>
</dbReference>
<dbReference type="Gene3D" id="3.90.550.10">
    <property type="entry name" value="Spore Coat Polysaccharide Biosynthesis Protein SpsA, Chain A"/>
    <property type="match status" value="1"/>
</dbReference>
<dbReference type="InterPro" id="IPR051939">
    <property type="entry name" value="Glycosyltr_41/O-GlcNAc_trsf"/>
</dbReference>
<dbReference type="EMBL" id="CP018799">
    <property type="protein sequence ID" value="ATX78633.1"/>
    <property type="molecule type" value="Genomic_DNA"/>
</dbReference>
<reference evidence="11 12" key="1">
    <citation type="submission" date="2016-12" db="EMBL/GenBank/DDBJ databases">
        <title>Isolation and genomic insights into novel planktonic Zetaproteobacteria from stratified waters of the Chesapeake Bay.</title>
        <authorList>
            <person name="McAllister S.M."/>
            <person name="Kato S."/>
            <person name="Chan C.S."/>
            <person name="Chiu B.K."/>
            <person name="Field E.K."/>
        </authorList>
    </citation>
    <scope>NUCLEOTIDE SEQUENCE [LARGE SCALE GENOMIC DNA]</scope>
    <source>
        <strain evidence="11 12">CP-5</strain>
    </source>
</reference>
<dbReference type="InterPro" id="IPR029489">
    <property type="entry name" value="OGT/SEC/SPY_C"/>
</dbReference>
<dbReference type="KEGG" id="maes:Ga0123461_0180"/>
<keyword evidence="5 11" id="KW-0808">Transferase</keyword>
<organism evidence="11 12">
    <name type="scientific">Mariprofundus aestuarium</name>
    <dbReference type="NCBI Taxonomy" id="1921086"/>
    <lineage>
        <taxon>Bacteria</taxon>
        <taxon>Pseudomonadati</taxon>
        <taxon>Pseudomonadota</taxon>
        <taxon>Candidatius Mariprofundia</taxon>
        <taxon>Mariprofundales</taxon>
        <taxon>Mariprofundaceae</taxon>
        <taxon>Mariprofundus</taxon>
    </lineage>
</organism>
<feature type="repeat" description="TPR" evidence="8">
    <location>
        <begin position="43"/>
        <end position="76"/>
    </location>
</feature>
<dbReference type="Gene3D" id="1.25.40.10">
    <property type="entry name" value="Tetratricopeptide repeat domain"/>
    <property type="match status" value="1"/>
</dbReference>
<protein>
    <recommendedName>
        <fullName evidence="3">protein O-GlcNAc transferase</fullName>
        <ecNumber evidence="3">2.4.1.255</ecNumber>
    </recommendedName>
</protein>
<comment type="pathway">
    <text evidence="1">Protein modification; protein glycosylation.</text>
</comment>
<evidence type="ECO:0000259" key="9">
    <source>
        <dbReference type="Pfam" id="PF00535"/>
    </source>
</evidence>
<dbReference type="GO" id="GO:0097363">
    <property type="term" value="F:protein O-acetylglucosaminyltransferase activity"/>
    <property type="evidence" value="ECO:0007669"/>
    <property type="project" value="UniProtKB-EC"/>
</dbReference>
<feature type="domain" description="Glycosyltransferase 2-like" evidence="9">
    <location>
        <begin position="997"/>
        <end position="1101"/>
    </location>
</feature>
<dbReference type="PANTHER" id="PTHR44835">
    <property type="entry name" value="UDP-N-ACETYLGLUCOSAMINE--PEPTIDE N-ACETYLGLUCOSAMINYLTRANSFERASE SPINDLY-RELATED"/>
    <property type="match status" value="1"/>
</dbReference>
<evidence type="ECO:0000256" key="3">
    <source>
        <dbReference type="ARBA" id="ARBA00011970"/>
    </source>
</evidence>
<dbReference type="Gene3D" id="3.40.50.2000">
    <property type="entry name" value="Glycogen Phosphorylase B"/>
    <property type="match status" value="1"/>
</dbReference>
<evidence type="ECO:0000256" key="1">
    <source>
        <dbReference type="ARBA" id="ARBA00004922"/>
    </source>
</evidence>
<comment type="similarity">
    <text evidence="2">Belongs to the glycosyltransferase 41 family. O-GlcNAc transferase subfamily.</text>
</comment>
<dbReference type="SUPFAM" id="SSF48452">
    <property type="entry name" value="TPR-like"/>
    <property type="match status" value="2"/>
</dbReference>
<dbReference type="Gene3D" id="3.40.50.11380">
    <property type="match status" value="1"/>
</dbReference>
<dbReference type="Pfam" id="PF00535">
    <property type="entry name" value="Glycos_transf_2"/>
    <property type="match status" value="1"/>
</dbReference>
<dbReference type="InterPro" id="IPR011990">
    <property type="entry name" value="TPR-like_helical_dom_sf"/>
</dbReference>
<feature type="domain" description="O-GlcNAc transferase C-terminal" evidence="10">
    <location>
        <begin position="367"/>
        <end position="547"/>
    </location>
</feature>
<name>A0A2K8KV84_MARES</name>
<sequence>MTKANSLSVLKLTKKIRKYMESGDINKAELACDNALPKNKEDPDFLFQVGYVYYVRKRYSDAAEALRKVLQVRPRDPSARLTLWGVYRDAEDFDQMLTLAHEFARAPLSADELLLAFRSYLAVLDWKRAEKIQAQVIELLHHGKMTPTLASAVFIELCTIPSLSSEIVYNIHRNWGDNLVGSVQPFYTSNTPAPSVNERLKIAYVSADFNAHPVGMFMHQLIRLHDKTKFEVYCYAHIEKEDSMTRYFREHAEHFIDITDLNNGQLAKHIHTDGVHILIDLGGFTSNSRVGALAYKPAPVQISYLGYPNTTGLPTVDYRITDRFAECDEGTRYVEKLLYMPQSFLCYSAQLAPPPANGAPVERNGFITFGSLNHLRKLTPQTIEAWSRIMNRVPGSKFVMKARSVESGGAIIQDNILREFSSHGIEAERILFLPYVDSHKEHMLQYNEIDIVLDTFPYNGTTTTCDSLIMGAPVVTIVGKTHAQRVSYSILKNIGYEETITDSVDAYVEKAVQLAEQPENLSMLRKVLPALFKHSSLHQPDQFTRQMEDLFLQAWQEKMGEAAFTKAVAATMNEDISIMVPRDLNEITTYVLSEQGDWYEDELRFLRLITRPGMRVLDLSPEYGCFCLSLAKQVGETGKVLALQSDASKRKLLEESASLNEFDWLQIESDNNTAAFLQDGIDIIIHLSGEVDSISDKLDIPADSSPVVMLHCREKGGINTTLIMHMQQLGYIPYRLLPELNTLIALTEDFSPASWHQQLFFCKPERADALASKGFLIQQELESIELPDSPSYWINAIEHRPFAEELLPHWIEQVKAQQVSNEWELVQAALSAYAMANHNDTTPEQRYAFLSASLNILLNTEELLSNTARLSTVARIAAELGNYDAARQASEMVVEGIKTLQEFTTNEPFLPISKRHDNEAAQNKLAEWMLAQALVQAELLINPTSFSSNLEHLIQLNTELSNLGCPNEELKYREKLLAAKNAGEFKSFETLRAPRFSIIIPTRERHDTLPSAIESALNQQGFDDYEVVVMDNFSSEETYSVVASFNDDRIKYFRSTKRLPMHDNWELALGYSQGEYIFFLGDDDAIMPDALAIADSLIRKHKCDLLAWQKPTYWWSNSIVPYQRGKLYASLGDKAVHIRNSREMLKKFCASEISYDELPGVYNSFVHRGIIDKIKSIHGRYFMTLVPDVSSSILNAYFSNHYLHTSRGLSLSGNSGNSGGCAYMYSHLMDESHKEKQAQYASEYVLQIEFTRDGHKRIIDYNNYEHEEITKSETFAMALAKEFLVNKEIFFPDDNDLKVQPNNILSSMAMGINTNPHRYEQTIEEMKEMANLHNLHIDFSKVPEKITDDISPIQGYNPKSMMIAINCAQAGIETAAHAAKAVQGISPDWRHWLAQQISKS</sequence>
<evidence type="ECO:0000313" key="11">
    <source>
        <dbReference type="EMBL" id="ATX78633.1"/>
    </source>
</evidence>
<evidence type="ECO:0000256" key="4">
    <source>
        <dbReference type="ARBA" id="ARBA00022676"/>
    </source>
</evidence>
<dbReference type="InterPro" id="IPR029044">
    <property type="entry name" value="Nucleotide-diphossugar_trans"/>
</dbReference>
<dbReference type="RefSeq" id="WP_100276624.1">
    <property type="nucleotide sequence ID" value="NZ_CP018799.1"/>
</dbReference>
<accession>A0A2K8KV84</accession>
<dbReference type="InterPro" id="IPR019734">
    <property type="entry name" value="TPR_rpt"/>
</dbReference>
<dbReference type="EC" id="2.4.1.255" evidence="3"/>
<keyword evidence="6" id="KW-0677">Repeat</keyword>
<dbReference type="PROSITE" id="PS50005">
    <property type="entry name" value="TPR"/>
    <property type="match status" value="1"/>
</dbReference>
<proteinExistence type="inferred from homology"/>
<evidence type="ECO:0000256" key="2">
    <source>
        <dbReference type="ARBA" id="ARBA00005386"/>
    </source>
</evidence>
<evidence type="ECO:0000256" key="6">
    <source>
        <dbReference type="ARBA" id="ARBA00022737"/>
    </source>
</evidence>
<gene>
    <name evidence="11" type="ORF">Ga0123461_0180</name>
</gene>
<dbReference type="OrthoDB" id="251285at2"/>
<dbReference type="SUPFAM" id="SSF53448">
    <property type="entry name" value="Nucleotide-diphospho-sugar transferases"/>
    <property type="match status" value="1"/>
</dbReference>
<dbReference type="InterPro" id="IPR029063">
    <property type="entry name" value="SAM-dependent_MTases_sf"/>
</dbReference>
<dbReference type="CDD" id="cd00761">
    <property type="entry name" value="Glyco_tranf_GTA_type"/>
    <property type="match status" value="1"/>
</dbReference>
<evidence type="ECO:0000256" key="8">
    <source>
        <dbReference type="PROSITE-ProRule" id="PRU00339"/>
    </source>
</evidence>
<dbReference type="Proteomes" id="UP000231701">
    <property type="component" value="Chromosome"/>
</dbReference>
<dbReference type="InterPro" id="IPR001173">
    <property type="entry name" value="Glyco_trans_2-like"/>
</dbReference>